<dbReference type="InterPro" id="IPR051941">
    <property type="entry name" value="BG_Antigen-Binding_Lectin"/>
</dbReference>
<keyword evidence="10" id="KW-0472">Membrane</keyword>
<evidence type="ECO:0000256" key="5">
    <source>
        <dbReference type="ARBA" id="ARBA00022734"/>
    </source>
</evidence>
<evidence type="ECO:0000256" key="10">
    <source>
        <dbReference type="SAM" id="Phobius"/>
    </source>
</evidence>
<dbReference type="PANTHER" id="PTHR45713">
    <property type="entry name" value="FTP DOMAIN-CONTAINING PROTEIN"/>
    <property type="match status" value="1"/>
</dbReference>
<evidence type="ECO:0000313" key="12">
    <source>
        <dbReference type="EnsemblMetazoa" id="SMAR007133-PA"/>
    </source>
</evidence>
<keyword evidence="13" id="KW-1185">Reference proteome</keyword>
<feature type="compositionally biased region" description="Basic and acidic residues" evidence="9">
    <location>
        <begin position="57"/>
        <end position="67"/>
    </location>
</feature>
<keyword evidence="8" id="KW-0175">Coiled coil</keyword>
<feature type="domain" description="Fucolectin tachylectin-4 pentraxin-1" evidence="11">
    <location>
        <begin position="533"/>
        <end position="685"/>
    </location>
</feature>
<evidence type="ECO:0000256" key="9">
    <source>
        <dbReference type="SAM" id="MobiDB-lite"/>
    </source>
</evidence>
<proteinExistence type="inferred from homology"/>
<dbReference type="GO" id="GO:0046872">
    <property type="term" value="F:metal ion binding"/>
    <property type="evidence" value="ECO:0007669"/>
    <property type="project" value="UniProtKB-KW"/>
</dbReference>
<dbReference type="InterPro" id="IPR008979">
    <property type="entry name" value="Galactose-bd-like_sf"/>
</dbReference>
<evidence type="ECO:0000256" key="7">
    <source>
        <dbReference type="ARBA" id="ARBA00023157"/>
    </source>
</evidence>
<dbReference type="AlphaFoldDB" id="T1J0S5"/>
<evidence type="ECO:0000256" key="8">
    <source>
        <dbReference type="SAM" id="Coils"/>
    </source>
</evidence>
<dbReference type="HOGENOM" id="CLU_400799_0_0_1"/>
<feature type="transmembrane region" description="Helical" evidence="10">
    <location>
        <begin position="476"/>
        <end position="499"/>
    </location>
</feature>
<reference evidence="12" key="2">
    <citation type="submission" date="2015-02" db="UniProtKB">
        <authorList>
            <consortium name="EnsemblMetazoa"/>
        </authorList>
    </citation>
    <scope>IDENTIFICATION</scope>
</reference>
<dbReference type="Gene3D" id="2.60.120.260">
    <property type="entry name" value="Galactose-binding domain-like"/>
    <property type="match status" value="2"/>
</dbReference>
<evidence type="ECO:0000256" key="2">
    <source>
        <dbReference type="ARBA" id="ARBA00010147"/>
    </source>
</evidence>
<feature type="region of interest" description="Disordered" evidence="9">
    <location>
        <begin position="50"/>
        <end position="102"/>
    </location>
</feature>
<reference evidence="13" key="1">
    <citation type="submission" date="2011-05" db="EMBL/GenBank/DDBJ databases">
        <authorList>
            <person name="Richards S.R."/>
            <person name="Qu J."/>
            <person name="Jiang H."/>
            <person name="Jhangiani S.N."/>
            <person name="Agravi P."/>
            <person name="Goodspeed R."/>
            <person name="Gross S."/>
            <person name="Mandapat C."/>
            <person name="Jackson L."/>
            <person name="Mathew T."/>
            <person name="Pu L."/>
            <person name="Thornton R."/>
            <person name="Saada N."/>
            <person name="Wilczek-Boney K.B."/>
            <person name="Lee S."/>
            <person name="Kovar C."/>
            <person name="Wu Y."/>
            <person name="Scherer S.E."/>
            <person name="Worley K.C."/>
            <person name="Muzny D.M."/>
            <person name="Gibbs R."/>
        </authorList>
    </citation>
    <scope>NUCLEOTIDE SEQUENCE</scope>
    <source>
        <strain evidence="13">Brora</strain>
    </source>
</reference>
<feature type="transmembrane region" description="Helical" evidence="10">
    <location>
        <begin position="248"/>
        <end position="276"/>
    </location>
</feature>
<feature type="domain" description="Fucolectin tachylectin-4 pentraxin-1" evidence="11">
    <location>
        <begin position="299"/>
        <end position="431"/>
    </location>
</feature>
<comment type="subunit">
    <text evidence="3">Homotrimer.</text>
</comment>
<dbReference type="EMBL" id="JH431740">
    <property type="status" value="NOT_ANNOTATED_CDS"/>
    <property type="molecule type" value="Genomic_DNA"/>
</dbReference>
<keyword evidence="10" id="KW-1133">Transmembrane helix</keyword>
<evidence type="ECO:0000259" key="11">
    <source>
        <dbReference type="SMART" id="SM00607"/>
    </source>
</evidence>
<sequence length="687" mass="79357">MSIEPNRLKWMLDCLIYSQKQREERAWRVQYENEGCPYDTEVEDDEIDTFDEAEPYEVCRNEQEAKRRLERKRARQQARQKRNEERENDRKERERCAQSKRAVILADYESEDDDDLLYYDVDKEKAREMRREDYEARKKKMEEQEKMEKSKKEEEEPPCPPGMMSKKQLAIKEEKEESERRKAKTMAKAWREKQKLEAEKEKEKELQREKEWAEKKEKIRLEQEERKKRKKPVRKGDRPFHAIRKKKIWICLIITMIIVLFCMLAVSCTMIGYLVALRKKPVGNFSCPFVNETEEILPGDNLTSQARATQSSGTNAALAIDGNYANLNMHGGTCSHTSGTDDYPWFCVKLQEMSLVEGIIIRTSITAPANSYDHLEIRIGNHDECNQDKKFTYNGICAWYEKNTKKKTLYVVEYYSFCQVTLMLNGILQIAQMASYFDWLLELLVYEYSEELEVVVVDSQTQTTTPIRRFSWGKCVLVFIILIMFICLAVSCGVIGYIVGTTGAISFHKHSGNESCPGANYTGPAFGAGNITITNLALTSTAKQSSGTDASLAVDGILASQNVEFCAFTLGKDKYPWLCVELKKMSMVQEIIIRTTVTVGLGITYDNLRVRVGNYQECFEDANFYRNNICGEYSGHNPHKPGEMQKFNCTPYDLVGKYVSVQIYQECKACVLSICEIEILGYPIDMK</sequence>
<comment type="similarity">
    <text evidence="2">Belongs to the fucolectin family.</text>
</comment>
<keyword evidence="7" id="KW-1015">Disulfide bond</keyword>
<dbReference type="Proteomes" id="UP000014500">
    <property type="component" value="Unassembled WGS sequence"/>
</dbReference>
<dbReference type="SUPFAM" id="SSF49785">
    <property type="entry name" value="Galactose-binding domain-like"/>
    <property type="match status" value="2"/>
</dbReference>
<keyword evidence="6" id="KW-0106">Calcium</keyword>
<keyword evidence="10" id="KW-0812">Transmembrane</keyword>
<dbReference type="GO" id="GO:0042806">
    <property type="term" value="F:fucose binding"/>
    <property type="evidence" value="ECO:0007669"/>
    <property type="project" value="UniProtKB-ARBA"/>
</dbReference>
<dbReference type="PhylomeDB" id="T1J0S5"/>
<evidence type="ECO:0000256" key="4">
    <source>
        <dbReference type="ARBA" id="ARBA00022723"/>
    </source>
</evidence>
<feature type="compositionally biased region" description="Basic and acidic residues" evidence="9">
    <location>
        <begin position="128"/>
        <end position="154"/>
    </location>
</feature>
<dbReference type="SMART" id="SM00607">
    <property type="entry name" value="FTP"/>
    <property type="match status" value="2"/>
</dbReference>
<evidence type="ECO:0000256" key="6">
    <source>
        <dbReference type="ARBA" id="ARBA00022837"/>
    </source>
</evidence>
<comment type="function">
    <text evidence="1">Acts as a defensive agent. Recognizes blood group fucosylated oligosaccharides including A, B, H and Lewis B-type antigens. Does not recognize Lewis A antigen and has low affinity for monovalent haptens.</text>
</comment>
<dbReference type="GO" id="GO:0001868">
    <property type="term" value="P:regulation of complement activation, lectin pathway"/>
    <property type="evidence" value="ECO:0007669"/>
    <property type="project" value="UniProtKB-ARBA"/>
</dbReference>
<protein>
    <recommendedName>
        <fullName evidence="11">Fucolectin tachylectin-4 pentraxin-1 domain-containing protein</fullName>
    </recommendedName>
</protein>
<dbReference type="InterPro" id="IPR006585">
    <property type="entry name" value="FTP1"/>
</dbReference>
<accession>T1J0S5</accession>
<evidence type="ECO:0000256" key="1">
    <source>
        <dbReference type="ARBA" id="ARBA00002219"/>
    </source>
</evidence>
<dbReference type="GO" id="GO:0010185">
    <property type="term" value="P:regulation of cellular defense response"/>
    <property type="evidence" value="ECO:0007669"/>
    <property type="project" value="UniProtKB-ARBA"/>
</dbReference>
<keyword evidence="5" id="KW-0430">Lectin</keyword>
<organism evidence="12 13">
    <name type="scientific">Strigamia maritima</name>
    <name type="common">European centipede</name>
    <name type="synonym">Geophilus maritimus</name>
    <dbReference type="NCBI Taxonomy" id="126957"/>
    <lineage>
        <taxon>Eukaryota</taxon>
        <taxon>Metazoa</taxon>
        <taxon>Ecdysozoa</taxon>
        <taxon>Arthropoda</taxon>
        <taxon>Myriapoda</taxon>
        <taxon>Chilopoda</taxon>
        <taxon>Pleurostigmophora</taxon>
        <taxon>Geophilomorpha</taxon>
        <taxon>Linotaeniidae</taxon>
        <taxon>Strigamia</taxon>
    </lineage>
</organism>
<feature type="region of interest" description="Disordered" evidence="9">
    <location>
        <begin position="128"/>
        <end position="182"/>
    </location>
</feature>
<dbReference type="STRING" id="126957.T1J0S5"/>
<keyword evidence="4" id="KW-0479">Metal-binding</keyword>
<dbReference type="PANTHER" id="PTHR45713:SF6">
    <property type="entry name" value="F5_8 TYPE C DOMAIN-CONTAINING PROTEIN"/>
    <property type="match status" value="1"/>
</dbReference>
<dbReference type="EnsemblMetazoa" id="SMAR007133-RA">
    <property type="protein sequence ID" value="SMAR007133-PA"/>
    <property type="gene ID" value="SMAR007133"/>
</dbReference>
<evidence type="ECO:0000256" key="3">
    <source>
        <dbReference type="ARBA" id="ARBA00011233"/>
    </source>
</evidence>
<feature type="compositionally biased region" description="Basic residues" evidence="9">
    <location>
        <begin position="68"/>
        <end position="80"/>
    </location>
</feature>
<feature type="compositionally biased region" description="Basic and acidic residues" evidence="9">
    <location>
        <begin position="170"/>
        <end position="180"/>
    </location>
</feature>
<feature type="compositionally biased region" description="Basic and acidic residues" evidence="9">
    <location>
        <begin position="81"/>
        <end position="97"/>
    </location>
</feature>
<feature type="coiled-coil region" evidence="8">
    <location>
        <begin position="186"/>
        <end position="216"/>
    </location>
</feature>
<evidence type="ECO:0000313" key="13">
    <source>
        <dbReference type="Proteomes" id="UP000014500"/>
    </source>
</evidence>
<name>T1J0S5_STRMM</name>